<feature type="region of interest" description="Disordered" evidence="1">
    <location>
        <begin position="275"/>
        <end position="299"/>
    </location>
</feature>
<feature type="region of interest" description="Disordered" evidence="1">
    <location>
        <begin position="192"/>
        <end position="226"/>
    </location>
</feature>
<evidence type="ECO:0000256" key="1">
    <source>
        <dbReference type="SAM" id="MobiDB-lite"/>
    </source>
</evidence>
<proteinExistence type="predicted"/>
<evidence type="ECO:0000313" key="4">
    <source>
        <dbReference type="EMBL" id="CAE4624859.1"/>
    </source>
</evidence>
<feature type="compositionally biased region" description="Basic and acidic residues" evidence="1">
    <location>
        <begin position="194"/>
        <end position="208"/>
    </location>
</feature>
<gene>
    <name evidence="2" type="ORF">DBRI00130_LOCUS24164</name>
    <name evidence="3" type="ORF">DBRI00130_LOCUS24166</name>
    <name evidence="4" type="ORF">DBRI00130_LOCUS24167</name>
</gene>
<reference evidence="3" key="1">
    <citation type="submission" date="2021-01" db="EMBL/GenBank/DDBJ databases">
        <authorList>
            <person name="Corre E."/>
            <person name="Pelletier E."/>
            <person name="Niang G."/>
            <person name="Scheremetjew M."/>
            <person name="Finn R."/>
            <person name="Kale V."/>
            <person name="Holt S."/>
            <person name="Cochrane G."/>
            <person name="Meng A."/>
            <person name="Brown T."/>
            <person name="Cohen L."/>
        </authorList>
    </citation>
    <scope>NUCLEOTIDE SEQUENCE</scope>
    <source>
        <strain evidence="3">GSO104</strain>
    </source>
</reference>
<dbReference type="EMBL" id="HBNS01030813">
    <property type="protein sequence ID" value="CAE4624858.1"/>
    <property type="molecule type" value="Transcribed_RNA"/>
</dbReference>
<evidence type="ECO:0000313" key="2">
    <source>
        <dbReference type="EMBL" id="CAE4624854.1"/>
    </source>
</evidence>
<dbReference type="EMBL" id="HBNS01030811">
    <property type="protein sequence ID" value="CAE4624854.1"/>
    <property type="molecule type" value="Transcribed_RNA"/>
</dbReference>
<evidence type="ECO:0000313" key="3">
    <source>
        <dbReference type="EMBL" id="CAE4624858.1"/>
    </source>
</evidence>
<organism evidence="3">
    <name type="scientific">Ditylum brightwellii</name>
    <dbReference type="NCBI Taxonomy" id="49249"/>
    <lineage>
        <taxon>Eukaryota</taxon>
        <taxon>Sar</taxon>
        <taxon>Stramenopiles</taxon>
        <taxon>Ochrophyta</taxon>
        <taxon>Bacillariophyta</taxon>
        <taxon>Mediophyceae</taxon>
        <taxon>Lithodesmiophycidae</taxon>
        <taxon>Lithodesmiales</taxon>
        <taxon>Lithodesmiaceae</taxon>
        <taxon>Ditylum</taxon>
    </lineage>
</organism>
<sequence>MVTASSSREEQETFGDRLATFIGGYNPSMRRSVQTVVLYEANRVLKERYETLRPFQRKIALFDTCNDIIETIDIIPTYLKPEIMFRTVAGKVPLSPDLAWRRMKLIDREIVKTIVPLIKPFMAPDKSHDEVCDEFIQNQYEATSGVQGKNHPSLWEYSHINIFLAYRMFYKGVSVNPDLPLPRAPREVVVPQQKPKDMREYANQEASRRSSVNGDDAKDVKITANPEERRAMLKEVRDHLDLLRDFAGVIPQEQLDERKKLLFRALPPVPPVSFKRRRYSKPEEGSPVPKLTAPDEMMKDSVVREAHGDEEMEVDIIKQEFVSEETATN</sequence>
<name>A0A6U3WDC3_9STRA</name>
<feature type="compositionally biased region" description="Basic and acidic residues" evidence="1">
    <location>
        <begin position="215"/>
        <end position="226"/>
    </location>
</feature>
<dbReference type="EMBL" id="HBNS01030814">
    <property type="protein sequence ID" value="CAE4624859.1"/>
    <property type="molecule type" value="Transcribed_RNA"/>
</dbReference>
<dbReference type="AlphaFoldDB" id="A0A6U3WDC3"/>
<accession>A0A6U3WDC3</accession>
<protein>
    <submittedName>
        <fullName evidence="3">Uncharacterized protein</fullName>
    </submittedName>
</protein>